<evidence type="ECO:0000313" key="3">
    <source>
        <dbReference type="Proteomes" id="UP000660611"/>
    </source>
</evidence>
<keyword evidence="1" id="KW-1133">Transmembrane helix</keyword>
<dbReference type="Proteomes" id="UP000660611">
    <property type="component" value="Unassembled WGS sequence"/>
</dbReference>
<proteinExistence type="predicted"/>
<organism evidence="2 3">
    <name type="scientific">Dactylosporangium siamense</name>
    <dbReference type="NCBI Taxonomy" id="685454"/>
    <lineage>
        <taxon>Bacteria</taxon>
        <taxon>Bacillati</taxon>
        <taxon>Actinomycetota</taxon>
        <taxon>Actinomycetes</taxon>
        <taxon>Micromonosporales</taxon>
        <taxon>Micromonosporaceae</taxon>
        <taxon>Dactylosporangium</taxon>
    </lineage>
</organism>
<comment type="caution">
    <text evidence="2">The sequence shown here is derived from an EMBL/GenBank/DDBJ whole genome shotgun (WGS) entry which is preliminary data.</text>
</comment>
<dbReference type="AlphaFoldDB" id="A0A919PE37"/>
<keyword evidence="1" id="KW-0472">Membrane</keyword>
<name>A0A919PE37_9ACTN</name>
<keyword evidence="3" id="KW-1185">Reference proteome</keyword>
<protein>
    <submittedName>
        <fullName evidence="2">Uncharacterized protein</fullName>
    </submittedName>
</protein>
<feature type="transmembrane region" description="Helical" evidence="1">
    <location>
        <begin position="23"/>
        <end position="44"/>
    </location>
</feature>
<evidence type="ECO:0000256" key="1">
    <source>
        <dbReference type="SAM" id="Phobius"/>
    </source>
</evidence>
<accession>A0A919PE37</accession>
<keyword evidence="1" id="KW-0812">Transmembrane</keyword>
<reference evidence="2" key="1">
    <citation type="submission" date="2021-01" db="EMBL/GenBank/DDBJ databases">
        <title>Whole genome shotgun sequence of Dactylosporangium siamense NBRC 106093.</title>
        <authorList>
            <person name="Komaki H."/>
            <person name="Tamura T."/>
        </authorList>
    </citation>
    <scope>NUCLEOTIDE SEQUENCE</scope>
    <source>
        <strain evidence="2">NBRC 106093</strain>
    </source>
</reference>
<gene>
    <name evidence="2" type="ORF">Dsi01nite_011510</name>
</gene>
<dbReference type="EMBL" id="BONQ01000020">
    <property type="protein sequence ID" value="GIG43110.1"/>
    <property type="molecule type" value="Genomic_DNA"/>
</dbReference>
<evidence type="ECO:0000313" key="2">
    <source>
        <dbReference type="EMBL" id="GIG43110.1"/>
    </source>
</evidence>
<sequence length="198" mass="20090">MWSDDTVVPPPGPDDGGMTKLKVLVPVLALAAVLLAGAGVWFVAARPDGAPASAGSDQEQALRFAQCMRDNGVDMPDPGAGGIVTGGGGGGGDGVGGESAGPVGDAEVLDLGADGAAFEACRRFLPNGGEARKPTAAELEQQVRYAQCMRAHGLDYPDPSADGMQQLPGIPMDDTAAMRRFEEAARACDADSSPAPKR</sequence>